<dbReference type="HOGENOM" id="CLU_149397_1_0_3"/>
<organism evidence="2 3">
    <name type="scientific">Microcystis aeruginosa NIES-2549</name>
    <dbReference type="NCBI Taxonomy" id="1641812"/>
    <lineage>
        <taxon>Bacteria</taxon>
        <taxon>Bacillati</taxon>
        <taxon>Cyanobacteriota</taxon>
        <taxon>Cyanophyceae</taxon>
        <taxon>Oscillatoriophycideae</taxon>
        <taxon>Chroococcales</taxon>
        <taxon>Microcystaceae</taxon>
        <taxon>Microcystis</taxon>
    </lineage>
</organism>
<evidence type="ECO:0000256" key="1">
    <source>
        <dbReference type="SAM" id="Coils"/>
    </source>
</evidence>
<dbReference type="RefSeq" id="WP_046662248.1">
    <property type="nucleotide sequence ID" value="NZ_CP011304.1"/>
</dbReference>
<dbReference type="PATRIC" id="fig|1641812.3.peg.2504"/>
<evidence type="ECO:0000313" key="2">
    <source>
        <dbReference type="EMBL" id="AKE64768.1"/>
    </source>
</evidence>
<protein>
    <submittedName>
        <fullName evidence="2">HEAT repeat protein</fullName>
    </submittedName>
</protein>
<dbReference type="EMBL" id="CP011304">
    <property type="protein sequence ID" value="AKE64768.1"/>
    <property type="molecule type" value="Genomic_DNA"/>
</dbReference>
<keyword evidence="1" id="KW-0175">Coiled coil</keyword>
<name>A0A0F6RLZ4_MICAE</name>
<gene>
    <name evidence="2" type="ORF">MYAER_2424</name>
</gene>
<feature type="coiled-coil region" evidence="1">
    <location>
        <begin position="34"/>
        <end position="61"/>
    </location>
</feature>
<dbReference type="Proteomes" id="UP000034103">
    <property type="component" value="Chromosome"/>
</dbReference>
<evidence type="ECO:0000313" key="3">
    <source>
        <dbReference type="Proteomes" id="UP000034103"/>
    </source>
</evidence>
<dbReference type="AlphaFoldDB" id="A0A0F6RLZ4"/>
<sequence length="114" mass="12322">MPDSPEVQQNFNAAVYGVAGKVAGDQIIYPSSQKQDLAEAAAEIQRLLKQLEETNPTATEKQKEAYINAAVSTPVRKRLLGAVTSGGKAALEEFLDNPYLNVTMALIEGWKTAE</sequence>
<reference evidence="2 3" key="1">
    <citation type="journal article" date="2015" name="Genome Announc.">
        <title>Complete Genome Sequence of Microcystis aeruginosa NIES-2549, a Bloom-Forming Cyanobacterium from Lake Kasumigaura, Japan.</title>
        <authorList>
            <person name="Yamaguchi H."/>
            <person name="Suzuki S."/>
            <person name="Tanabe Y."/>
            <person name="Osana Y."/>
            <person name="Shimura Y."/>
            <person name="Ishida K."/>
            <person name="Kawachi M."/>
        </authorList>
    </citation>
    <scope>NUCLEOTIDE SEQUENCE [LARGE SCALE GENOMIC DNA]</scope>
    <source>
        <strain evidence="2 3">NIES-2549</strain>
    </source>
</reference>
<proteinExistence type="predicted"/>
<accession>A0A0F6RLZ4</accession>